<gene>
    <name evidence="2" type="ORF">FIESC28_04426</name>
</gene>
<reference evidence="2 3" key="1">
    <citation type="submission" date="2018-06" db="EMBL/GenBank/DDBJ databases">
        <title>Fusarium incarnatum-equiseti species complex species 28.</title>
        <authorList>
            <person name="Gardiner D.M."/>
        </authorList>
    </citation>
    <scope>NUCLEOTIDE SEQUENCE [LARGE SCALE GENOMIC DNA]</scope>
    <source>
        <strain evidence="2 3">FIESC_28</strain>
    </source>
</reference>
<feature type="compositionally biased region" description="Basic and acidic residues" evidence="1">
    <location>
        <begin position="66"/>
        <end position="82"/>
    </location>
</feature>
<feature type="region of interest" description="Disordered" evidence="1">
    <location>
        <begin position="120"/>
        <end position="370"/>
    </location>
</feature>
<evidence type="ECO:0000256" key="1">
    <source>
        <dbReference type="SAM" id="MobiDB-lite"/>
    </source>
</evidence>
<sequence>MPGSIKSVKRKPTAKSAVKRIGRMFKRTNSEDPEMTAAIETGSPKVSYDAPRPSTSSRFSISSRFGSKDDAEATPRASKDQSRIFASWFDPATPKNEKGPEVMAPPSLVSAYSEPVLDHGKPIVPMMPDESIKHLQAEALPSPAQQRPMRESRTTESLLERNIGPMSEPEKIDQKAQKQPQPEARPLPSSPRPKAVAYEPESPIIPVLPEEKPKQKRNPTPLAEPKVFPPPELKPQLEYLAQSKPGPEPKSSIEPVKQENDLHSLARYTPKPSVSTEQAPKLSPTPLKKFTVPRPTVEDEPEPISKPVEAPKEYSKTKVRSETKSEPKREPKDMSPKPQQKETKPKTDPPTRPKRNIPPPIIPEAIRKHAELRISPKPSPTISFAPKISLVSAPTPVQVSPPAPLSVPKAVAYTAKHSFAPSISFQPSRTVYFPRIAPAPKTARAPATARAPTIASTPQVVVSMLTRAAPKTAPLPSIASTPATSWVMSSA</sequence>
<dbReference type="EMBL" id="QKXC01000086">
    <property type="protein sequence ID" value="RBR22534.1"/>
    <property type="molecule type" value="Genomic_DNA"/>
</dbReference>
<feature type="region of interest" description="Disordered" evidence="1">
    <location>
        <begin position="1"/>
        <end position="84"/>
    </location>
</feature>
<evidence type="ECO:0000313" key="3">
    <source>
        <dbReference type="Proteomes" id="UP000253153"/>
    </source>
</evidence>
<accession>A0A366RZQ0</accession>
<proteinExistence type="predicted"/>
<dbReference type="AlphaFoldDB" id="A0A366RZQ0"/>
<dbReference type="GeneID" id="41993869"/>
<evidence type="ECO:0000313" key="2">
    <source>
        <dbReference type="EMBL" id="RBR22534.1"/>
    </source>
</evidence>
<name>A0A366RZQ0_9HYPO</name>
<feature type="compositionally biased region" description="Basic residues" evidence="1">
    <location>
        <begin position="7"/>
        <end position="26"/>
    </location>
</feature>
<feature type="compositionally biased region" description="Low complexity" evidence="1">
    <location>
        <begin position="54"/>
        <end position="65"/>
    </location>
</feature>
<organism evidence="2 3">
    <name type="scientific">Fusarium coffeatum</name>
    <dbReference type="NCBI Taxonomy" id="231269"/>
    <lineage>
        <taxon>Eukaryota</taxon>
        <taxon>Fungi</taxon>
        <taxon>Dikarya</taxon>
        <taxon>Ascomycota</taxon>
        <taxon>Pezizomycotina</taxon>
        <taxon>Sordariomycetes</taxon>
        <taxon>Hypocreomycetidae</taxon>
        <taxon>Hypocreales</taxon>
        <taxon>Nectriaceae</taxon>
        <taxon>Fusarium</taxon>
        <taxon>Fusarium incarnatum-equiseti species complex</taxon>
    </lineage>
</organism>
<dbReference type="Proteomes" id="UP000253153">
    <property type="component" value="Unassembled WGS sequence"/>
</dbReference>
<dbReference type="OrthoDB" id="5099825at2759"/>
<feature type="compositionally biased region" description="Basic and acidic residues" evidence="1">
    <location>
        <begin position="309"/>
        <end position="351"/>
    </location>
</feature>
<dbReference type="RefSeq" id="XP_031017342.1">
    <property type="nucleotide sequence ID" value="XM_031158573.1"/>
</dbReference>
<keyword evidence="3" id="KW-1185">Reference proteome</keyword>
<protein>
    <submittedName>
        <fullName evidence="2">Uncharacterized protein</fullName>
    </submittedName>
</protein>
<comment type="caution">
    <text evidence="2">The sequence shown here is derived from an EMBL/GenBank/DDBJ whole genome shotgun (WGS) entry which is preliminary data.</text>
</comment>